<accession>A0A914X6N3</accession>
<protein>
    <submittedName>
        <fullName evidence="2">Uncharacterized protein</fullName>
    </submittedName>
</protein>
<proteinExistence type="predicted"/>
<evidence type="ECO:0000313" key="1">
    <source>
        <dbReference type="Proteomes" id="UP000887566"/>
    </source>
</evidence>
<reference evidence="2" key="1">
    <citation type="submission" date="2022-11" db="UniProtKB">
        <authorList>
            <consortium name="WormBaseParasite"/>
        </authorList>
    </citation>
    <scope>IDENTIFICATION</scope>
</reference>
<sequence>MVKFAGWGWVPDSFYLSTNDANGSSRLALVAEVLVWGPGAAQYVSVLLTAVNRLTAVYTPLRHEQGGGQDG</sequence>
<dbReference type="WBParaSite" id="PSAMB.scaffold6242size9892.g28141.t1">
    <property type="protein sequence ID" value="PSAMB.scaffold6242size9892.g28141.t1"/>
    <property type="gene ID" value="PSAMB.scaffold6242size9892.g28141"/>
</dbReference>
<dbReference type="Proteomes" id="UP000887566">
    <property type="component" value="Unplaced"/>
</dbReference>
<keyword evidence="1" id="KW-1185">Reference proteome</keyword>
<organism evidence="1 2">
    <name type="scientific">Plectus sambesii</name>
    <dbReference type="NCBI Taxonomy" id="2011161"/>
    <lineage>
        <taxon>Eukaryota</taxon>
        <taxon>Metazoa</taxon>
        <taxon>Ecdysozoa</taxon>
        <taxon>Nematoda</taxon>
        <taxon>Chromadorea</taxon>
        <taxon>Plectida</taxon>
        <taxon>Plectina</taxon>
        <taxon>Plectoidea</taxon>
        <taxon>Plectidae</taxon>
        <taxon>Plectus</taxon>
    </lineage>
</organism>
<dbReference type="AlphaFoldDB" id="A0A914X6N3"/>
<evidence type="ECO:0000313" key="2">
    <source>
        <dbReference type="WBParaSite" id="PSAMB.scaffold6242size9892.g28141.t1"/>
    </source>
</evidence>
<name>A0A914X6N3_9BILA</name>